<accession>A0A0P1E7T7</accession>
<organism evidence="1 2">
    <name type="scientific">Ruegeria atlantica</name>
    <dbReference type="NCBI Taxonomy" id="81569"/>
    <lineage>
        <taxon>Bacteria</taxon>
        <taxon>Pseudomonadati</taxon>
        <taxon>Pseudomonadota</taxon>
        <taxon>Alphaproteobacteria</taxon>
        <taxon>Rhodobacterales</taxon>
        <taxon>Roseobacteraceae</taxon>
        <taxon>Ruegeria</taxon>
    </lineage>
</organism>
<proteinExistence type="predicted"/>
<dbReference type="SUPFAM" id="SSF102405">
    <property type="entry name" value="MCP/YpsA-like"/>
    <property type="match status" value="1"/>
</dbReference>
<evidence type="ECO:0000313" key="1">
    <source>
        <dbReference type="EMBL" id="CUH44823.1"/>
    </source>
</evidence>
<protein>
    <submittedName>
        <fullName evidence="1">Putative molybdenum carrier</fullName>
    </submittedName>
</protein>
<dbReference type="InterPro" id="IPR024755">
    <property type="entry name" value="cpYpsA"/>
</dbReference>
<dbReference type="RefSeq" id="WP_186437483.1">
    <property type="nucleotide sequence ID" value="NZ_CYPS01000057.1"/>
</dbReference>
<dbReference type="EMBL" id="CYPS01000057">
    <property type="protein sequence ID" value="CUH44823.1"/>
    <property type="molecule type" value="Genomic_DNA"/>
</dbReference>
<dbReference type="AlphaFoldDB" id="A0A0P1E7T7"/>
<keyword evidence="2" id="KW-1185">Reference proteome</keyword>
<dbReference type="Pfam" id="PF12694">
    <property type="entry name" value="cpYpsA"/>
    <property type="match status" value="1"/>
</dbReference>
<evidence type="ECO:0000313" key="2">
    <source>
        <dbReference type="Proteomes" id="UP000050786"/>
    </source>
</evidence>
<dbReference type="Proteomes" id="UP000050786">
    <property type="component" value="Unassembled WGS sequence"/>
</dbReference>
<reference evidence="2" key="1">
    <citation type="submission" date="2015-09" db="EMBL/GenBank/DDBJ databases">
        <authorList>
            <person name="Rodrigo-Torres L."/>
            <person name="Arahal D.R."/>
        </authorList>
    </citation>
    <scope>NUCLEOTIDE SEQUENCE [LARGE SCALE GENOMIC DNA]</scope>
    <source>
        <strain evidence="2">CECT 4293</strain>
    </source>
</reference>
<name>A0A0P1E7T7_9RHOB</name>
<sequence>MKIITGGQTGVDMAAFQFALENGVPYGGWVPKGRLNEAGRISDRFSGLNETQSEDVAERTKLNVLSCDALLVFVDGSTSPGTQLTVDFAQEIGKPYQIVDLGQGLEACARQVKQWVMARPDTILNIAGPRESEAPQIGAKVTAILRQSILPQSPEA</sequence>
<gene>
    <name evidence="1" type="ORF">RUM4293_03729</name>
</gene>
<dbReference type="Gene3D" id="3.40.50.450">
    <property type="match status" value="1"/>
</dbReference>